<dbReference type="Gene3D" id="3.30.420.10">
    <property type="entry name" value="Ribonuclease H-like superfamily/Ribonuclease H"/>
    <property type="match status" value="1"/>
</dbReference>
<dbReference type="RefSeq" id="WP_302037168.1">
    <property type="nucleotide sequence ID" value="NZ_JAUKPO010000004.1"/>
</dbReference>
<evidence type="ECO:0000313" key="3">
    <source>
        <dbReference type="Proteomes" id="UP001168528"/>
    </source>
</evidence>
<accession>A0ABT8R2N6</accession>
<organism evidence="2 3">
    <name type="scientific">Rhodocytophaga aerolata</name>
    <dbReference type="NCBI Taxonomy" id="455078"/>
    <lineage>
        <taxon>Bacteria</taxon>
        <taxon>Pseudomonadati</taxon>
        <taxon>Bacteroidota</taxon>
        <taxon>Cytophagia</taxon>
        <taxon>Cytophagales</taxon>
        <taxon>Rhodocytophagaceae</taxon>
        <taxon>Rhodocytophaga</taxon>
    </lineage>
</organism>
<evidence type="ECO:0000259" key="1">
    <source>
        <dbReference type="Pfam" id="PF10108"/>
    </source>
</evidence>
<dbReference type="EMBL" id="JAUKPO010000004">
    <property type="protein sequence ID" value="MDO1446362.1"/>
    <property type="molecule type" value="Genomic_DNA"/>
</dbReference>
<proteinExistence type="predicted"/>
<evidence type="ECO:0000313" key="2">
    <source>
        <dbReference type="EMBL" id="MDO1446362.1"/>
    </source>
</evidence>
<comment type="caution">
    <text evidence="2">The sequence shown here is derived from an EMBL/GenBank/DDBJ whole genome shotgun (WGS) entry which is preliminary data.</text>
</comment>
<protein>
    <submittedName>
        <fullName evidence="2">Ribonuclease H-like domain-containing protein</fullName>
    </submittedName>
</protein>
<keyword evidence="3" id="KW-1185">Reference proteome</keyword>
<name>A0ABT8R2N6_9BACT</name>
<sequence length="281" mass="32668">MAIGNSYQNFITLEKPGRYKQPASDHTMFTPKELSQILFIDIETAASVANYEDLPERMQQAWVHECRKIREEDYPGATPEEKFYRNASFYAEFGRIVCISAAFLTFLPGKEPELIVKSYCSSDEKWLLNAFAQMLNKQKKCTHLCAHNGREFDYPFLGKRYLIQGLPLPACLSLRDKAGWETRHLMDTMALWRFSAWKEYRRLELICAVLDIPSSKDDMDGSMVSQVFWQTRDLDRIARYCQKDVVALAQLVLRLSTLPLVSEENIVFRENAFTQLKKQVY</sequence>
<dbReference type="InterPro" id="IPR012337">
    <property type="entry name" value="RNaseH-like_sf"/>
</dbReference>
<feature type="domain" description="Predicted 3'-5' exonuclease PolB-like" evidence="1">
    <location>
        <begin position="93"/>
        <end position="256"/>
    </location>
</feature>
<dbReference type="InterPro" id="IPR036397">
    <property type="entry name" value="RNaseH_sf"/>
</dbReference>
<reference evidence="2" key="1">
    <citation type="submission" date="2023-07" db="EMBL/GenBank/DDBJ databases">
        <title>The genome sequence of Rhodocytophaga aerolata KACC 12507.</title>
        <authorList>
            <person name="Zhang X."/>
        </authorList>
    </citation>
    <scope>NUCLEOTIDE SEQUENCE</scope>
    <source>
        <strain evidence="2">KACC 12507</strain>
    </source>
</reference>
<dbReference type="Pfam" id="PF10108">
    <property type="entry name" value="DNA_pol_B_exo2"/>
    <property type="match status" value="1"/>
</dbReference>
<dbReference type="SUPFAM" id="SSF53098">
    <property type="entry name" value="Ribonuclease H-like"/>
    <property type="match status" value="1"/>
</dbReference>
<dbReference type="Proteomes" id="UP001168528">
    <property type="component" value="Unassembled WGS sequence"/>
</dbReference>
<gene>
    <name evidence="2" type="ORF">Q0590_08880</name>
</gene>
<dbReference type="InterPro" id="IPR019288">
    <property type="entry name" value="3'-5'_exonuclease_PolB-like"/>
</dbReference>